<feature type="coiled-coil region" evidence="1">
    <location>
        <begin position="145"/>
        <end position="172"/>
    </location>
</feature>
<organism evidence="3 4">
    <name type="scientific">Candidatus Uhrbacteria bacterium RIFOXYB2_FULL_57_15</name>
    <dbReference type="NCBI Taxonomy" id="1802422"/>
    <lineage>
        <taxon>Bacteria</taxon>
        <taxon>Candidatus Uhriibacteriota</taxon>
    </lineage>
</organism>
<dbReference type="AlphaFoldDB" id="A0A1F7W5T4"/>
<name>A0A1F7W5T4_9BACT</name>
<dbReference type="EMBL" id="MGFE01000023">
    <property type="protein sequence ID" value="OGL98110.1"/>
    <property type="molecule type" value="Genomic_DNA"/>
</dbReference>
<proteinExistence type="predicted"/>
<sequence>MTVPLTLESARSTGILDLLCSKTRDVRWSNVDGLDGRARRGFMGLDLEFTWQVVQQKAVDLLRTKDYGKKTHLEVCMAVRDMSLSFETKFARDLCDEIEKRTGKRPPESPVLPLGDTEPRPRNEPIPENVPTPPTTAQTNIRDLLTAIGEAINLLQRLMARLQDEMAFLSRARASMLDGFDVVPNQDAPDSIRTFYGLHDGHPTSDQILGRLRTIEAELRACERMFHDTHTNPSGKRRLNDAFAILLRYVP</sequence>
<evidence type="ECO:0000313" key="3">
    <source>
        <dbReference type="EMBL" id="OGL98110.1"/>
    </source>
</evidence>
<dbReference type="Proteomes" id="UP000176501">
    <property type="component" value="Unassembled WGS sequence"/>
</dbReference>
<protein>
    <submittedName>
        <fullName evidence="3">Uncharacterized protein</fullName>
    </submittedName>
</protein>
<gene>
    <name evidence="3" type="ORF">A2304_03440</name>
</gene>
<comment type="caution">
    <text evidence="3">The sequence shown here is derived from an EMBL/GenBank/DDBJ whole genome shotgun (WGS) entry which is preliminary data.</text>
</comment>
<reference evidence="3 4" key="1">
    <citation type="journal article" date="2016" name="Nat. Commun.">
        <title>Thousands of microbial genomes shed light on interconnected biogeochemical processes in an aquifer system.</title>
        <authorList>
            <person name="Anantharaman K."/>
            <person name="Brown C.T."/>
            <person name="Hug L.A."/>
            <person name="Sharon I."/>
            <person name="Castelle C.J."/>
            <person name="Probst A.J."/>
            <person name="Thomas B.C."/>
            <person name="Singh A."/>
            <person name="Wilkins M.J."/>
            <person name="Karaoz U."/>
            <person name="Brodie E.L."/>
            <person name="Williams K.H."/>
            <person name="Hubbard S.S."/>
            <person name="Banfield J.F."/>
        </authorList>
    </citation>
    <scope>NUCLEOTIDE SEQUENCE [LARGE SCALE GENOMIC DNA]</scope>
</reference>
<evidence type="ECO:0000256" key="1">
    <source>
        <dbReference type="SAM" id="Coils"/>
    </source>
</evidence>
<evidence type="ECO:0000313" key="4">
    <source>
        <dbReference type="Proteomes" id="UP000176501"/>
    </source>
</evidence>
<accession>A0A1F7W5T4</accession>
<feature type="region of interest" description="Disordered" evidence="2">
    <location>
        <begin position="101"/>
        <end position="136"/>
    </location>
</feature>
<keyword evidence="1" id="KW-0175">Coiled coil</keyword>
<evidence type="ECO:0000256" key="2">
    <source>
        <dbReference type="SAM" id="MobiDB-lite"/>
    </source>
</evidence>